<dbReference type="InterPro" id="IPR045500">
    <property type="entry name" value="DUF6491"/>
</dbReference>
<dbReference type="RefSeq" id="WP_346246284.1">
    <property type="nucleotide sequence ID" value="NZ_JBDIZK010000004.1"/>
</dbReference>
<name>A0ABV0B7V9_9SPHN</name>
<keyword evidence="3" id="KW-1185">Reference proteome</keyword>
<protein>
    <submittedName>
        <fullName evidence="2">DUF6491 family protein</fullName>
    </submittedName>
</protein>
<feature type="chain" id="PRO_5045688486" evidence="1">
    <location>
        <begin position="22"/>
        <end position="130"/>
    </location>
</feature>
<accession>A0ABV0B7V9</accession>
<gene>
    <name evidence="2" type="ORF">TPR58_08935</name>
</gene>
<proteinExistence type="predicted"/>
<comment type="caution">
    <text evidence="2">The sequence shown here is derived from an EMBL/GenBank/DDBJ whole genome shotgun (WGS) entry which is preliminary data.</text>
</comment>
<organism evidence="2 3">
    <name type="scientific">Sphingomonas rustica</name>
    <dbReference type="NCBI Taxonomy" id="3103142"/>
    <lineage>
        <taxon>Bacteria</taxon>
        <taxon>Pseudomonadati</taxon>
        <taxon>Pseudomonadota</taxon>
        <taxon>Alphaproteobacteria</taxon>
        <taxon>Sphingomonadales</taxon>
        <taxon>Sphingomonadaceae</taxon>
        <taxon>Sphingomonas</taxon>
    </lineage>
</organism>
<feature type="signal peptide" evidence="1">
    <location>
        <begin position="1"/>
        <end position="21"/>
    </location>
</feature>
<dbReference type="Proteomes" id="UP001427805">
    <property type="component" value="Unassembled WGS sequence"/>
</dbReference>
<sequence length="130" mass="13887">MKLKSILLVPALLAALPVATAAAHSAPPMKAQEAEIPFATTMGIRTFTPDDDGHGIYLQDQRRTWYHAELAGPCFDLPFAIRVGFQTFGGSSSLSRGDSIVVGHDRCMITSLVRSDAPPARGHKAAKQAT</sequence>
<keyword evidence="1" id="KW-0732">Signal</keyword>
<evidence type="ECO:0000313" key="3">
    <source>
        <dbReference type="Proteomes" id="UP001427805"/>
    </source>
</evidence>
<evidence type="ECO:0000256" key="1">
    <source>
        <dbReference type="SAM" id="SignalP"/>
    </source>
</evidence>
<dbReference type="Pfam" id="PF20101">
    <property type="entry name" value="DUF6491"/>
    <property type="match status" value="1"/>
</dbReference>
<reference evidence="2 3" key="1">
    <citation type="submission" date="2024-05" db="EMBL/GenBank/DDBJ databases">
        <title>Sphingomonas sp. HF-S3 16S ribosomal RNA gene Genome sequencing and assembly.</title>
        <authorList>
            <person name="Lee H."/>
        </authorList>
    </citation>
    <scope>NUCLEOTIDE SEQUENCE [LARGE SCALE GENOMIC DNA]</scope>
    <source>
        <strain evidence="2 3">HF-S3</strain>
    </source>
</reference>
<dbReference type="EMBL" id="JBDIZK010000004">
    <property type="protein sequence ID" value="MEN3747292.1"/>
    <property type="molecule type" value="Genomic_DNA"/>
</dbReference>
<evidence type="ECO:0000313" key="2">
    <source>
        <dbReference type="EMBL" id="MEN3747292.1"/>
    </source>
</evidence>